<reference evidence="1" key="1">
    <citation type="submission" date="2021-02" db="EMBL/GenBank/DDBJ databases">
        <title>Genome sequence Cadophora malorum strain M34.</title>
        <authorList>
            <person name="Stefanovic E."/>
            <person name="Vu D."/>
            <person name="Scully C."/>
            <person name="Dijksterhuis J."/>
            <person name="Roader J."/>
            <person name="Houbraken J."/>
        </authorList>
    </citation>
    <scope>NUCLEOTIDE SEQUENCE</scope>
    <source>
        <strain evidence="1">M34</strain>
    </source>
</reference>
<proteinExistence type="predicted"/>
<evidence type="ECO:0000313" key="2">
    <source>
        <dbReference type="Proteomes" id="UP000664132"/>
    </source>
</evidence>
<dbReference type="AlphaFoldDB" id="A0A8H7TDK1"/>
<dbReference type="OrthoDB" id="3556944at2759"/>
<sequence>MNSNPNANPNDLFARGADSLLNQMTRLSLHPKLSTYPAKADDAGMKALIHTLTTIQSDRLRQVALATNTEERLEARKEEWRRCQRVGDEFGEKGKESLWEKFERERKWKGRGEEEQEGRYVRDVWRGWMELLKWEMLVSEVEERLGLVAV</sequence>
<dbReference type="EMBL" id="JAFJYH010000152">
    <property type="protein sequence ID" value="KAG4417511.1"/>
    <property type="molecule type" value="Genomic_DNA"/>
</dbReference>
<comment type="caution">
    <text evidence="1">The sequence shown here is derived from an EMBL/GenBank/DDBJ whole genome shotgun (WGS) entry which is preliminary data.</text>
</comment>
<protein>
    <submittedName>
        <fullName evidence="1">Uncharacterized protein</fullName>
    </submittedName>
</protein>
<keyword evidence="2" id="KW-1185">Reference proteome</keyword>
<gene>
    <name evidence="1" type="ORF">IFR04_009323</name>
</gene>
<accession>A0A8H7TDK1</accession>
<organism evidence="1 2">
    <name type="scientific">Cadophora malorum</name>
    <dbReference type="NCBI Taxonomy" id="108018"/>
    <lineage>
        <taxon>Eukaryota</taxon>
        <taxon>Fungi</taxon>
        <taxon>Dikarya</taxon>
        <taxon>Ascomycota</taxon>
        <taxon>Pezizomycotina</taxon>
        <taxon>Leotiomycetes</taxon>
        <taxon>Helotiales</taxon>
        <taxon>Ploettnerulaceae</taxon>
        <taxon>Cadophora</taxon>
    </lineage>
</organism>
<name>A0A8H7TDK1_9HELO</name>
<dbReference type="Proteomes" id="UP000664132">
    <property type="component" value="Unassembled WGS sequence"/>
</dbReference>
<evidence type="ECO:0000313" key="1">
    <source>
        <dbReference type="EMBL" id="KAG4417511.1"/>
    </source>
</evidence>